<evidence type="ECO:0000313" key="8">
    <source>
        <dbReference type="Proteomes" id="UP000192578"/>
    </source>
</evidence>
<evidence type="ECO:0000259" key="6">
    <source>
        <dbReference type="PROSITE" id="PS51471"/>
    </source>
</evidence>
<feature type="domain" description="Fe2OG dioxygenase" evidence="6">
    <location>
        <begin position="235"/>
        <end position="351"/>
    </location>
</feature>
<comment type="cofactor">
    <cofactor evidence="5">
        <name>Fe(2+)</name>
        <dbReference type="ChEBI" id="CHEBI:29033"/>
    </cofactor>
    <text evidence="5">Binds 1 Fe(2+) ion per subunit.</text>
</comment>
<gene>
    <name evidence="7" type="ORF">BV898_09033</name>
</gene>
<dbReference type="Pfam" id="PF13532">
    <property type="entry name" value="2OG-FeII_Oxy_2"/>
    <property type="match status" value="1"/>
</dbReference>
<evidence type="ECO:0000256" key="1">
    <source>
        <dbReference type="ARBA" id="ARBA00022723"/>
    </source>
</evidence>
<dbReference type="InterPro" id="IPR037151">
    <property type="entry name" value="AlkB-like_sf"/>
</dbReference>
<dbReference type="Proteomes" id="UP000192578">
    <property type="component" value="Unassembled WGS sequence"/>
</dbReference>
<dbReference type="InterPro" id="IPR005123">
    <property type="entry name" value="Oxoglu/Fe-dep_dioxygenase_dom"/>
</dbReference>
<name>A0A1W0WNR9_HYPEX</name>
<dbReference type="InterPro" id="IPR027450">
    <property type="entry name" value="AlkB-like"/>
</dbReference>
<sequence>MAEFTAASAESSLLAKMINGDKTFKAAFKFFKSLKGDVAVASQKANVDIIDAADCALWDQLKSVELSHGDNPEEGNSLLEEFGLVPVEEWEAKEIPSCPGGIILRSPFTRRGERSWIEKSLWDYPGREDLPSNLDRHWEWTEQSRSSLKWWPASSTFVSDALPERPKKRRKHDWKADKNKSLAAAPIWKLRWITLGYHHDWDSKLYSEDKKTPFPDDVNCLCRFLARRLGYREFSAEAAIVNYYHLDSTLSPHQDVSEPYQEAPLISISFGQPAVFLIGADKADWPSAVILRSGDVFVMTGPSRLAFHGVPKVFADPKWQLLPAREKTERDALLTAYLAHSRINLNVRQVLPPGQTCLPRLDQRTGPGD</sequence>
<feature type="binding site" evidence="5">
    <location>
        <position position="253"/>
    </location>
    <ligand>
        <name>Fe cation</name>
        <dbReference type="ChEBI" id="CHEBI:24875"/>
        <note>catalytic</note>
    </ligand>
</feature>
<dbReference type="InterPro" id="IPR004574">
    <property type="entry name" value="Alkb"/>
</dbReference>
<dbReference type="GO" id="GO:0005737">
    <property type="term" value="C:cytoplasm"/>
    <property type="evidence" value="ECO:0007669"/>
    <property type="project" value="TreeGrafter"/>
</dbReference>
<keyword evidence="2" id="KW-0223">Dioxygenase</keyword>
<keyword evidence="3" id="KW-0560">Oxidoreductase</keyword>
<dbReference type="AlphaFoldDB" id="A0A1W0WNR9"/>
<keyword evidence="1 5" id="KW-0479">Metal-binding</keyword>
<protein>
    <submittedName>
        <fullName evidence="7">DNA oxidative demethylase ALKBH1</fullName>
    </submittedName>
</protein>
<dbReference type="GO" id="GO:0035515">
    <property type="term" value="F:oxidative RNA demethylase activity"/>
    <property type="evidence" value="ECO:0007669"/>
    <property type="project" value="TreeGrafter"/>
</dbReference>
<dbReference type="Gene3D" id="2.60.120.590">
    <property type="entry name" value="Alpha-ketoglutarate-dependent dioxygenase AlkB-like"/>
    <property type="match status" value="1"/>
</dbReference>
<dbReference type="GO" id="GO:0008198">
    <property type="term" value="F:ferrous iron binding"/>
    <property type="evidence" value="ECO:0007669"/>
    <property type="project" value="TreeGrafter"/>
</dbReference>
<dbReference type="GO" id="GO:0035516">
    <property type="term" value="F:broad specificity oxidative DNA demethylase activity"/>
    <property type="evidence" value="ECO:0007669"/>
    <property type="project" value="TreeGrafter"/>
</dbReference>
<evidence type="ECO:0000256" key="5">
    <source>
        <dbReference type="PIRSR" id="PIRSR604574-2"/>
    </source>
</evidence>
<dbReference type="EMBL" id="MTYJ01000069">
    <property type="protein sequence ID" value="OQV16861.1"/>
    <property type="molecule type" value="Genomic_DNA"/>
</dbReference>
<dbReference type="OrthoDB" id="6614653at2759"/>
<evidence type="ECO:0000256" key="2">
    <source>
        <dbReference type="ARBA" id="ARBA00022964"/>
    </source>
</evidence>
<evidence type="ECO:0000256" key="4">
    <source>
        <dbReference type="ARBA" id="ARBA00023004"/>
    </source>
</evidence>
<feature type="binding site" evidence="5">
    <location>
        <position position="255"/>
    </location>
    <ligand>
        <name>Fe cation</name>
        <dbReference type="ChEBI" id="CHEBI:24875"/>
        <note>catalytic</note>
    </ligand>
</feature>
<accession>A0A1W0WNR9</accession>
<organism evidence="7 8">
    <name type="scientific">Hypsibius exemplaris</name>
    <name type="common">Freshwater tardigrade</name>
    <dbReference type="NCBI Taxonomy" id="2072580"/>
    <lineage>
        <taxon>Eukaryota</taxon>
        <taxon>Metazoa</taxon>
        <taxon>Ecdysozoa</taxon>
        <taxon>Tardigrada</taxon>
        <taxon>Eutardigrada</taxon>
        <taxon>Parachela</taxon>
        <taxon>Hypsibioidea</taxon>
        <taxon>Hypsibiidae</taxon>
        <taxon>Hypsibius</taxon>
    </lineage>
</organism>
<proteinExistence type="predicted"/>
<evidence type="ECO:0000256" key="3">
    <source>
        <dbReference type="ARBA" id="ARBA00023002"/>
    </source>
</evidence>
<dbReference type="GO" id="GO:0035513">
    <property type="term" value="P:oxidative RNA demethylation"/>
    <property type="evidence" value="ECO:0007669"/>
    <property type="project" value="TreeGrafter"/>
</dbReference>
<comment type="caution">
    <text evidence="7">The sequence shown here is derived from an EMBL/GenBank/DDBJ whole genome shotgun (WGS) entry which is preliminary data.</text>
</comment>
<dbReference type="PANTHER" id="PTHR16557:SF2">
    <property type="entry name" value="NUCLEIC ACID DIOXYGENASE ALKBH1"/>
    <property type="match status" value="1"/>
</dbReference>
<reference evidence="8" key="1">
    <citation type="submission" date="2017-01" db="EMBL/GenBank/DDBJ databases">
        <title>Comparative genomics of anhydrobiosis in the tardigrade Hypsibius dujardini.</title>
        <authorList>
            <person name="Yoshida Y."/>
            <person name="Koutsovoulos G."/>
            <person name="Laetsch D."/>
            <person name="Stevens L."/>
            <person name="Kumar S."/>
            <person name="Horikawa D."/>
            <person name="Ishino K."/>
            <person name="Komine S."/>
            <person name="Tomita M."/>
            <person name="Blaxter M."/>
            <person name="Arakawa K."/>
        </authorList>
    </citation>
    <scope>NUCLEOTIDE SEQUENCE [LARGE SCALE GENOMIC DNA]</scope>
    <source>
        <strain evidence="8">Z151</strain>
    </source>
</reference>
<feature type="binding site" evidence="5">
    <location>
        <position position="308"/>
    </location>
    <ligand>
        <name>Fe cation</name>
        <dbReference type="ChEBI" id="CHEBI:24875"/>
        <note>catalytic</note>
    </ligand>
</feature>
<evidence type="ECO:0000313" key="7">
    <source>
        <dbReference type="EMBL" id="OQV16861.1"/>
    </source>
</evidence>
<dbReference type="GO" id="GO:0005634">
    <property type="term" value="C:nucleus"/>
    <property type="evidence" value="ECO:0007669"/>
    <property type="project" value="TreeGrafter"/>
</dbReference>
<keyword evidence="8" id="KW-1185">Reference proteome</keyword>
<dbReference type="PROSITE" id="PS51471">
    <property type="entry name" value="FE2OG_OXY"/>
    <property type="match status" value="1"/>
</dbReference>
<keyword evidence="4 5" id="KW-0408">Iron</keyword>
<dbReference type="PANTHER" id="PTHR16557">
    <property type="entry name" value="ALKYLATED DNA REPAIR PROTEIN ALKB-RELATED"/>
    <property type="match status" value="1"/>
</dbReference>
<dbReference type="SUPFAM" id="SSF51197">
    <property type="entry name" value="Clavaminate synthase-like"/>
    <property type="match status" value="1"/>
</dbReference>